<evidence type="ECO:0000256" key="1">
    <source>
        <dbReference type="SAM" id="SignalP"/>
    </source>
</evidence>
<organism evidence="2 3">
    <name type="scientific">Leptospira yanagawae</name>
    <dbReference type="NCBI Taxonomy" id="293069"/>
    <lineage>
        <taxon>Bacteria</taxon>
        <taxon>Pseudomonadati</taxon>
        <taxon>Spirochaetota</taxon>
        <taxon>Spirochaetia</taxon>
        <taxon>Leptospirales</taxon>
        <taxon>Leptospiraceae</taxon>
        <taxon>Leptospira</taxon>
    </lineage>
</organism>
<reference evidence="3" key="1">
    <citation type="journal article" date="2019" name="PLoS Negl. Trop. Dis.">
        <title>Revisiting the worldwide diversity of Leptospira species in the environment.</title>
        <authorList>
            <person name="Vincent A.T."/>
            <person name="Schiettekatte O."/>
            <person name="Bourhy P."/>
            <person name="Veyrier F.J."/>
            <person name="Picardeau M."/>
        </authorList>
    </citation>
    <scope>NUCLEOTIDE SEQUENCE [LARGE SCALE GENOMIC DNA]</scope>
    <source>
        <strain evidence="3">201800272</strain>
    </source>
</reference>
<dbReference type="PROSITE" id="PS51257">
    <property type="entry name" value="PROKAR_LIPOPROTEIN"/>
    <property type="match status" value="1"/>
</dbReference>
<evidence type="ECO:0000313" key="3">
    <source>
        <dbReference type="Proteomes" id="UP000298200"/>
    </source>
</evidence>
<keyword evidence="1" id="KW-0732">Signal</keyword>
<name>A0ABY2M445_9LEPT</name>
<proteinExistence type="predicted"/>
<dbReference type="Proteomes" id="UP000298200">
    <property type="component" value="Unassembled WGS sequence"/>
</dbReference>
<feature type="signal peptide" evidence="1">
    <location>
        <begin position="1"/>
        <end position="17"/>
    </location>
</feature>
<keyword evidence="2" id="KW-0378">Hydrolase</keyword>
<dbReference type="PANTHER" id="PTHR37946:SF1">
    <property type="entry name" value="SLL1969 PROTEIN"/>
    <property type="match status" value="1"/>
</dbReference>
<protein>
    <submittedName>
        <fullName evidence="2">Alpha/beta hydrolase</fullName>
    </submittedName>
</protein>
<dbReference type="PANTHER" id="PTHR37946">
    <property type="entry name" value="SLL1969 PROTEIN"/>
    <property type="match status" value="1"/>
</dbReference>
<dbReference type="Gene3D" id="3.40.50.1820">
    <property type="entry name" value="alpha/beta hydrolase"/>
    <property type="match status" value="1"/>
</dbReference>
<gene>
    <name evidence="2" type="ORF">EHQ46_02180</name>
</gene>
<dbReference type="EMBL" id="RQFU01000005">
    <property type="protein sequence ID" value="TGL23961.1"/>
    <property type="molecule type" value="Genomic_DNA"/>
</dbReference>
<comment type="caution">
    <text evidence="2">The sequence shown here is derived from an EMBL/GenBank/DDBJ whole genome shotgun (WGS) entry which is preliminary data.</text>
</comment>
<dbReference type="RefSeq" id="WP_135633133.1">
    <property type="nucleotide sequence ID" value="NZ_RQFU01000005.1"/>
</dbReference>
<dbReference type="GO" id="GO:0016787">
    <property type="term" value="F:hydrolase activity"/>
    <property type="evidence" value="ECO:0007669"/>
    <property type="project" value="UniProtKB-KW"/>
</dbReference>
<dbReference type="Pfam" id="PF02089">
    <property type="entry name" value="Palm_thioest"/>
    <property type="match status" value="1"/>
</dbReference>
<dbReference type="SUPFAM" id="SSF53474">
    <property type="entry name" value="alpha/beta-Hydrolases"/>
    <property type="match status" value="1"/>
</dbReference>
<evidence type="ECO:0000313" key="2">
    <source>
        <dbReference type="EMBL" id="TGL23961.1"/>
    </source>
</evidence>
<sequence length="246" mass="27734">MKKINTLFLLISFFALGTGCTDQKLSQKTKISDQQECVVLIHGFLRSSNHLKNLSNFLIENGYYVVSIDYESTSMSISEIADSNLSNFEEHCQNQKIHFVTHSLGGILLRSYLKKNQIKHLGKIVMLAPPNKGSEVADFLSKFKVFNLILGPVVSQLKTDQNSYVNSLGLPNFQFGIIMGNVTIDPISSYLIPGDDDGKVSIENSKLENMNDFLLVERTHNFIVDAPEVKEAILNYFKFGKFKNER</sequence>
<feature type="chain" id="PRO_5045896051" evidence="1">
    <location>
        <begin position="18"/>
        <end position="246"/>
    </location>
</feature>
<keyword evidence="3" id="KW-1185">Reference proteome</keyword>
<accession>A0ABY2M445</accession>
<dbReference type="InterPro" id="IPR029058">
    <property type="entry name" value="AB_hydrolase_fold"/>
</dbReference>